<feature type="non-terminal residue" evidence="2">
    <location>
        <position position="106"/>
    </location>
</feature>
<reference evidence="2 3" key="1">
    <citation type="submission" date="2010-02" db="EMBL/GenBank/DDBJ databases">
        <authorList>
            <person name="Weinstock G."/>
            <person name="Sodergren E."/>
            <person name="Clifton S."/>
            <person name="Fulton L."/>
            <person name="Fulton B."/>
            <person name="Courtney L."/>
            <person name="Fronick C."/>
            <person name="Harrison M."/>
            <person name="Strong C."/>
            <person name="Farmer C."/>
            <person name="Delahaunty K."/>
            <person name="Markovic C."/>
            <person name="Hall O."/>
            <person name="Minx P."/>
            <person name="Tomlinson C."/>
            <person name="Mitreva M."/>
            <person name="Nelson J."/>
            <person name="Hou S."/>
            <person name="Wollam A."/>
            <person name="Pepin K.H."/>
            <person name="Johnson M."/>
            <person name="Bhonagiri V."/>
            <person name="Zhang X."/>
            <person name="Suruliraj S."/>
            <person name="Warren W."/>
            <person name="Chinwalla A."/>
            <person name="Mardis E.R."/>
            <person name="Wilson R.K."/>
        </authorList>
    </citation>
    <scope>NUCLEOTIDE SEQUENCE [LARGE SCALE GENOMIC DNA]</scope>
    <source>
        <strain evidence="2 3">ATCC 23685</strain>
    </source>
</reference>
<proteinExistence type="predicted"/>
<comment type="caution">
    <text evidence="2">The sequence shown here is derived from an EMBL/GenBank/DDBJ whole genome shotgun (WGS) entry which is preliminary data.</text>
</comment>
<evidence type="ECO:0000313" key="2">
    <source>
        <dbReference type="EMBL" id="EFE21043.1"/>
    </source>
</evidence>
<protein>
    <submittedName>
        <fullName evidence="2">Uncharacterized protein</fullName>
    </submittedName>
</protein>
<evidence type="ECO:0000313" key="3">
    <source>
        <dbReference type="Proteomes" id="UP000003692"/>
    </source>
</evidence>
<sequence length="106" mass="10618">MHKAKVLAYWLWPWATGCLLPLVSLGVAHAEVAEWARARAQTLPAEEAPPMALASARSSASLFSAGGESGLALAANPAESGASRASASAADGESGRTLAANSAESG</sequence>
<feature type="region of interest" description="Disordered" evidence="1">
    <location>
        <begin position="82"/>
        <end position="106"/>
    </location>
</feature>
<dbReference type="AlphaFoldDB" id="D4FB15"/>
<feature type="compositionally biased region" description="Low complexity" evidence="1">
    <location>
        <begin position="82"/>
        <end position="96"/>
    </location>
</feature>
<dbReference type="HOGENOM" id="CLU_2228718_0_0_6"/>
<dbReference type="EMBL" id="ADGK01000300">
    <property type="protein sequence ID" value="EFE21043.1"/>
    <property type="molecule type" value="Genomic_DNA"/>
</dbReference>
<evidence type="ECO:0000256" key="1">
    <source>
        <dbReference type="SAM" id="MobiDB-lite"/>
    </source>
</evidence>
<gene>
    <name evidence="2" type="ORF">EDWATA_03986</name>
</gene>
<organism evidence="2 3">
    <name type="scientific">Edwardsiella tarda ATCC 23685</name>
    <dbReference type="NCBI Taxonomy" id="500638"/>
    <lineage>
        <taxon>Bacteria</taxon>
        <taxon>Pseudomonadati</taxon>
        <taxon>Pseudomonadota</taxon>
        <taxon>Gammaproteobacteria</taxon>
        <taxon>Enterobacterales</taxon>
        <taxon>Hafniaceae</taxon>
        <taxon>Edwardsiella</taxon>
    </lineage>
</organism>
<accession>D4FB15</accession>
<dbReference type="PROSITE" id="PS51257">
    <property type="entry name" value="PROKAR_LIPOPROTEIN"/>
    <property type="match status" value="1"/>
</dbReference>
<dbReference type="Proteomes" id="UP000003692">
    <property type="component" value="Unassembled WGS sequence"/>
</dbReference>
<name>D4FB15_EDWTA</name>